<reference evidence="1" key="2">
    <citation type="journal article" date="2015" name="Fish Shellfish Immunol.">
        <title>Early steps in the European eel (Anguilla anguilla)-Vibrio vulnificus interaction in the gills: Role of the RtxA13 toxin.</title>
        <authorList>
            <person name="Callol A."/>
            <person name="Pajuelo D."/>
            <person name="Ebbesson L."/>
            <person name="Teles M."/>
            <person name="MacKenzie S."/>
            <person name="Amaro C."/>
        </authorList>
    </citation>
    <scope>NUCLEOTIDE SEQUENCE</scope>
</reference>
<organism evidence="1">
    <name type="scientific">Anguilla anguilla</name>
    <name type="common">European freshwater eel</name>
    <name type="synonym">Muraena anguilla</name>
    <dbReference type="NCBI Taxonomy" id="7936"/>
    <lineage>
        <taxon>Eukaryota</taxon>
        <taxon>Metazoa</taxon>
        <taxon>Chordata</taxon>
        <taxon>Craniata</taxon>
        <taxon>Vertebrata</taxon>
        <taxon>Euteleostomi</taxon>
        <taxon>Actinopterygii</taxon>
        <taxon>Neopterygii</taxon>
        <taxon>Teleostei</taxon>
        <taxon>Anguilliformes</taxon>
        <taxon>Anguillidae</taxon>
        <taxon>Anguilla</taxon>
    </lineage>
</organism>
<evidence type="ECO:0000313" key="1">
    <source>
        <dbReference type="EMBL" id="JAH67280.1"/>
    </source>
</evidence>
<dbReference type="EMBL" id="GBXM01041297">
    <property type="protein sequence ID" value="JAH67280.1"/>
    <property type="molecule type" value="Transcribed_RNA"/>
</dbReference>
<protein>
    <submittedName>
        <fullName evidence="1">Uncharacterized protein</fullName>
    </submittedName>
</protein>
<name>A0A0E9UQ02_ANGAN</name>
<dbReference type="AlphaFoldDB" id="A0A0E9UQ02"/>
<proteinExistence type="predicted"/>
<accession>A0A0E9UQ02</accession>
<reference evidence="1" key="1">
    <citation type="submission" date="2014-11" db="EMBL/GenBank/DDBJ databases">
        <authorList>
            <person name="Amaro Gonzalez C."/>
        </authorList>
    </citation>
    <scope>NUCLEOTIDE SEQUENCE</scope>
</reference>
<sequence>MSMMHSCNSINAAILLLAVLFSPIMWLQSRYQECDFVLLKGPLKGF</sequence>